<dbReference type="PANTHER" id="PTHR33240:SF15">
    <property type="entry name" value="GAG-PRO-LIKE PROTEIN"/>
    <property type="match status" value="1"/>
</dbReference>
<gene>
    <name evidence="2" type="ORF">CR513_19730</name>
</gene>
<dbReference type="PANTHER" id="PTHR33240">
    <property type="entry name" value="OS08G0508500 PROTEIN"/>
    <property type="match status" value="1"/>
</dbReference>
<reference evidence="2" key="1">
    <citation type="submission" date="2018-05" db="EMBL/GenBank/DDBJ databases">
        <title>Draft genome of Mucuna pruriens seed.</title>
        <authorList>
            <person name="Nnadi N.E."/>
            <person name="Vos R."/>
            <person name="Hasami M.H."/>
            <person name="Devisetty U.K."/>
            <person name="Aguiy J.C."/>
        </authorList>
    </citation>
    <scope>NUCLEOTIDE SEQUENCE [LARGE SCALE GENOMIC DNA]</scope>
    <source>
        <strain evidence="2">JCA_2017</strain>
    </source>
</reference>
<evidence type="ECO:0000313" key="2">
    <source>
        <dbReference type="EMBL" id="RDX97492.1"/>
    </source>
</evidence>
<dbReference type="OrthoDB" id="1435737at2759"/>
<keyword evidence="3" id="KW-1185">Reference proteome</keyword>
<feature type="non-terminal residue" evidence="2">
    <location>
        <position position="1"/>
    </location>
</feature>
<protein>
    <submittedName>
        <fullName evidence="2">Uncharacterized protein</fullName>
    </submittedName>
</protein>
<proteinExistence type="predicted"/>
<dbReference type="InterPro" id="IPR021109">
    <property type="entry name" value="Peptidase_aspartic_dom_sf"/>
</dbReference>
<dbReference type="Proteomes" id="UP000257109">
    <property type="component" value="Unassembled WGS sequence"/>
</dbReference>
<evidence type="ECO:0000256" key="1">
    <source>
        <dbReference type="SAM" id="MobiDB-lite"/>
    </source>
</evidence>
<evidence type="ECO:0000313" key="3">
    <source>
        <dbReference type="Proteomes" id="UP000257109"/>
    </source>
</evidence>
<feature type="region of interest" description="Disordered" evidence="1">
    <location>
        <begin position="45"/>
        <end position="84"/>
    </location>
</feature>
<feature type="compositionally biased region" description="Polar residues" evidence="1">
    <location>
        <begin position="74"/>
        <end position="84"/>
    </location>
</feature>
<name>A0A371H3V5_MUCPR</name>
<dbReference type="AlphaFoldDB" id="A0A371H3V5"/>
<organism evidence="2 3">
    <name type="scientific">Mucuna pruriens</name>
    <name type="common">Velvet bean</name>
    <name type="synonym">Dolichos pruriens</name>
    <dbReference type="NCBI Taxonomy" id="157652"/>
    <lineage>
        <taxon>Eukaryota</taxon>
        <taxon>Viridiplantae</taxon>
        <taxon>Streptophyta</taxon>
        <taxon>Embryophyta</taxon>
        <taxon>Tracheophyta</taxon>
        <taxon>Spermatophyta</taxon>
        <taxon>Magnoliopsida</taxon>
        <taxon>eudicotyledons</taxon>
        <taxon>Gunneridae</taxon>
        <taxon>Pentapetalae</taxon>
        <taxon>rosids</taxon>
        <taxon>fabids</taxon>
        <taxon>Fabales</taxon>
        <taxon>Fabaceae</taxon>
        <taxon>Papilionoideae</taxon>
        <taxon>50 kb inversion clade</taxon>
        <taxon>NPAAA clade</taxon>
        <taxon>indigoferoid/millettioid clade</taxon>
        <taxon>Phaseoleae</taxon>
        <taxon>Mucuna</taxon>
    </lineage>
</organism>
<feature type="compositionally biased region" description="Basic and acidic residues" evidence="1">
    <location>
        <begin position="45"/>
        <end position="71"/>
    </location>
</feature>
<comment type="caution">
    <text evidence="2">The sequence shown here is derived from an EMBL/GenBank/DDBJ whole genome shotgun (WGS) entry which is preliminary data.</text>
</comment>
<dbReference type="EMBL" id="QJKJ01003639">
    <property type="protein sequence ID" value="RDX97492.1"/>
    <property type="molecule type" value="Genomic_DNA"/>
</dbReference>
<accession>A0A371H3V5</accession>
<sequence length="368" mass="41579">MGKNRREWCDFHRASGHLTEECWTLGAQLEGLVQQGRLGQYVARAGREKVKSSGETSRREMGQSREYDGRSRSPRSTTTGYQGTISTISGGELYASRDSQRSILTEANLTPLGERRRECSITFEEEDRRRKATDNDEPMIISVMVEDFRIERVLIDQGNSTNILYGSTYRKMGLLRLKEAPGCLYGFAGERVPIRGTIELDTVFGEGPNARMILVSYIVVEAEASYNIIMGQSALNRLKAIVSTYHLCMKYLTNKGVGSIWADSSMARRCYEDSLRVGQQRSAVNTLSLELDLRSHDERERPHPMEELKKVQIGKQKSQKARIGTVMIGEQEAGQIRCLRQNHDVFAWAPEDMPGIDPNFMSHRLSIA</sequence>
<dbReference type="Gene3D" id="2.40.70.10">
    <property type="entry name" value="Acid Proteases"/>
    <property type="match status" value="1"/>
</dbReference>